<name>A0A7G7BUX5_9ACTN</name>
<sequence length="143" mass="16342">MALYVSDMPTGRRRHSAEQLRDWIAQGFERLGREETARWGAFLRGHRLLDLNGLVSVQIQQRHEQRFPKAGRLVAADQQAASSVYRDRMSEETRLRNHVGEVDGDCPCRGTRRIRMHLEEGCDSLAMMCPVHAAATIRQMARA</sequence>
<organism evidence="1 2">
    <name type="scientific">Streptomyces finlayi</name>
    <dbReference type="NCBI Taxonomy" id="67296"/>
    <lineage>
        <taxon>Bacteria</taxon>
        <taxon>Bacillati</taxon>
        <taxon>Actinomycetota</taxon>
        <taxon>Actinomycetes</taxon>
        <taxon>Kitasatosporales</taxon>
        <taxon>Streptomycetaceae</taxon>
        <taxon>Streptomyces</taxon>
    </lineage>
</organism>
<dbReference type="AlphaFoldDB" id="A0A7G7BUX5"/>
<dbReference type="EMBL" id="CP045702">
    <property type="protein sequence ID" value="QNE79140.1"/>
    <property type="molecule type" value="Genomic_DNA"/>
</dbReference>
<gene>
    <name evidence="1" type="ORF">F0344_08880</name>
</gene>
<keyword evidence="2" id="KW-1185">Reference proteome</keyword>
<protein>
    <submittedName>
        <fullName evidence="1">Uncharacterized protein</fullName>
    </submittedName>
</protein>
<evidence type="ECO:0000313" key="1">
    <source>
        <dbReference type="EMBL" id="QNE79140.1"/>
    </source>
</evidence>
<dbReference type="KEGG" id="sfiy:F0344_08880"/>
<proteinExistence type="predicted"/>
<evidence type="ECO:0000313" key="2">
    <source>
        <dbReference type="Proteomes" id="UP000515307"/>
    </source>
</evidence>
<accession>A0A7G7BUX5</accession>
<dbReference type="Proteomes" id="UP000515307">
    <property type="component" value="Chromosome"/>
</dbReference>
<reference evidence="2" key="1">
    <citation type="submission" date="2019-10" db="EMBL/GenBank/DDBJ databases">
        <title>Antimicrobial potential of Antarctic Bacteria.</title>
        <authorList>
            <person name="Benaud N."/>
            <person name="Edwards R.J."/>
            <person name="Ferrari B.C."/>
        </authorList>
    </citation>
    <scope>NUCLEOTIDE SEQUENCE [LARGE SCALE GENOMIC DNA]</scope>
    <source>
        <strain evidence="2">NBSH44</strain>
    </source>
</reference>